<keyword evidence="1" id="KW-0233">DNA recombination</keyword>
<dbReference type="SUPFAM" id="SSF56349">
    <property type="entry name" value="DNA breaking-rejoining enzymes"/>
    <property type="match status" value="1"/>
</dbReference>
<proteinExistence type="predicted"/>
<dbReference type="EMBL" id="CP110615">
    <property type="protein sequence ID" value="UZJ24521.1"/>
    <property type="molecule type" value="Genomic_DNA"/>
</dbReference>
<sequence length="334" mass="35945">MAKKGVPFDPDCAVAMQKALDRIRTYKGSSPVLDPQSAFVVQQIVLDALVCAPQPVTRAWVSFSLAVTGRLVEWARTVGEDVVAEHLLSAQTRRRFLHLGCGDYTDGTRRNYRSRIDLIANAQAGVVPTATAIGLRQNNLPVEPISDYDVATLWVWAQGAKTSMQREKMAAALVLGLGCGLTSAEIAGITAGDVLIDEHGAHVSVVKRDPQNTITGTRVVTCRAVWEPRLIALVSGSLSPAHTLFRPCHTVPLSARNVQAATADVQHANRPPVWFSPQTLRVTWLVAHLTAGTPLPILMAAYGVKSIEAIEAYLVFVPTPDPAQRAQTLRGGVA</sequence>
<evidence type="ECO:0000313" key="2">
    <source>
        <dbReference type="EMBL" id="UZJ24521.1"/>
    </source>
</evidence>
<dbReference type="Gene3D" id="1.10.443.10">
    <property type="entry name" value="Intergrase catalytic core"/>
    <property type="match status" value="1"/>
</dbReference>
<reference evidence="2" key="1">
    <citation type="submission" date="2022-10" db="EMBL/GenBank/DDBJ databases">
        <title>Rhodococcus sp.75.</title>
        <authorList>
            <person name="Sun M."/>
        </authorList>
    </citation>
    <scope>NUCLEOTIDE SEQUENCE</scope>
    <source>
        <strain evidence="2">75</strain>
    </source>
</reference>
<evidence type="ECO:0000313" key="3">
    <source>
        <dbReference type="Proteomes" id="UP001164965"/>
    </source>
</evidence>
<accession>A0ABY6NZS5</accession>
<dbReference type="Proteomes" id="UP001164965">
    <property type="component" value="Chromosome"/>
</dbReference>
<gene>
    <name evidence="2" type="ORF">RHODO2019_15520</name>
</gene>
<keyword evidence="3" id="KW-1185">Reference proteome</keyword>
<evidence type="ECO:0000256" key="1">
    <source>
        <dbReference type="ARBA" id="ARBA00023172"/>
    </source>
</evidence>
<name>A0ABY6NZS5_9NOCA</name>
<dbReference type="RefSeq" id="WP_265382628.1">
    <property type="nucleotide sequence ID" value="NZ_CP110615.1"/>
</dbReference>
<organism evidence="2 3">
    <name type="scientific">Rhodococcus antarcticus</name>
    <dbReference type="NCBI Taxonomy" id="2987751"/>
    <lineage>
        <taxon>Bacteria</taxon>
        <taxon>Bacillati</taxon>
        <taxon>Actinomycetota</taxon>
        <taxon>Actinomycetes</taxon>
        <taxon>Mycobacteriales</taxon>
        <taxon>Nocardiaceae</taxon>
        <taxon>Rhodococcus</taxon>
    </lineage>
</organism>
<dbReference type="InterPro" id="IPR013762">
    <property type="entry name" value="Integrase-like_cat_sf"/>
</dbReference>
<protein>
    <submittedName>
        <fullName evidence="2">Site-specific integrase</fullName>
    </submittedName>
</protein>
<dbReference type="InterPro" id="IPR011010">
    <property type="entry name" value="DNA_brk_join_enz"/>
</dbReference>